<name>D7BJ29_ALLS1</name>
<protein>
    <recommendedName>
        <fullName evidence="1">CRISPR system ring nuclease SSO1393-like domain-containing protein</fullName>
    </recommendedName>
</protein>
<feature type="domain" description="CRISPR system ring nuclease SSO1393-like" evidence="1">
    <location>
        <begin position="40"/>
        <end position="168"/>
    </location>
</feature>
<accession>D7BJ29</accession>
<organism evidence="2 3">
    <name type="scientific">Allomeiothermus silvanus (strain ATCC 700542 / DSM 9946 / NBRC 106475 / NCIMB 13440 / VI-R2)</name>
    <name type="common">Thermus silvanus</name>
    <dbReference type="NCBI Taxonomy" id="526227"/>
    <lineage>
        <taxon>Bacteria</taxon>
        <taxon>Thermotogati</taxon>
        <taxon>Deinococcota</taxon>
        <taxon>Deinococci</taxon>
        <taxon>Thermales</taxon>
        <taxon>Thermaceae</taxon>
        <taxon>Allomeiothermus</taxon>
    </lineage>
</organism>
<dbReference type="InterPro" id="IPR013442">
    <property type="entry name" value="SSO1393-like"/>
</dbReference>
<dbReference type="eggNOG" id="COG4006">
    <property type="taxonomic scope" value="Bacteria"/>
</dbReference>
<dbReference type="KEGG" id="msv:Mesil_3373"/>
<dbReference type="Proteomes" id="UP000001916">
    <property type="component" value="Plasmid pMESIL01"/>
</dbReference>
<evidence type="ECO:0000313" key="2">
    <source>
        <dbReference type="EMBL" id="ADH65185.1"/>
    </source>
</evidence>
<evidence type="ECO:0000313" key="3">
    <source>
        <dbReference type="Proteomes" id="UP000001916"/>
    </source>
</evidence>
<gene>
    <name evidence="2" type="ORF">Mesil_3373</name>
</gene>
<sequence>MSTVFLTTVGTSLLGNIARAGIGKENTSEIREYIHQDPAKASAETNSLSHILAEGDRVELLHSDTEDGRWCAEWVATYLHEKGFPTELFKVQGLAYEAKGFVDYGLRQFVQLLAGRIRQTRREGHSAAINATGGFKAEIAYATALGLVFKVPVYYIHERFGDIVTLPPSPFGWENNLIAWNTDFFDWIDAELRPTAEVRSRVGGLPTEISLLLEEMPDGYTVLSPLGQAYLEAFRGELEQAQIIPIYLAPKAKRTWEGLEPATKERYRKLLERLRLPNRAASSELKSGGGEALGFPKGRTDERVFYAEKEGALYVFALTHHGPEYERMCQEGFYWRDYSPQDFTLLDG</sequence>
<dbReference type="OrthoDB" id="5491048at2"/>
<keyword evidence="2" id="KW-0614">Plasmid</keyword>
<proteinExistence type="predicted"/>
<dbReference type="EMBL" id="CP002043">
    <property type="protein sequence ID" value="ADH65185.1"/>
    <property type="molecule type" value="Genomic_DNA"/>
</dbReference>
<dbReference type="Pfam" id="PF09651">
    <property type="entry name" value="Cas_APE2256"/>
    <property type="match status" value="1"/>
</dbReference>
<dbReference type="AlphaFoldDB" id="D7BJ29"/>
<evidence type="ECO:0000259" key="1">
    <source>
        <dbReference type="Pfam" id="PF09651"/>
    </source>
</evidence>
<keyword evidence="3" id="KW-1185">Reference proteome</keyword>
<dbReference type="RefSeq" id="WP_013159700.1">
    <property type="nucleotide sequence ID" value="NC_014213.1"/>
</dbReference>
<geneLocation type="plasmid" evidence="2 3">
    <name>pMESIL01</name>
</geneLocation>
<dbReference type="NCBIfam" id="TIGR02619">
    <property type="entry name" value="putative CRISPR-associated protein, APE2256 family"/>
    <property type="match status" value="1"/>
</dbReference>
<dbReference type="Gene3D" id="3.40.50.10770">
    <property type="entry name" value="Hypothetical protein VC1899 like domain (Restriction endonuclease-like)"/>
    <property type="match status" value="1"/>
</dbReference>
<dbReference type="HOGENOM" id="CLU_801056_0_0_0"/>
<reference evidence="2 3" key="1">
    <citation type="journal article" date="2010" name="Stand. Genomic Sci.">
        <title>Complete genome sequence of Meiothermus silvanus type strain (VI-R2).</title>
        <authorList>
            <person name="Sikorski J."/>
            <person name="Tindall B.J."/>
            <person name="Lowry S."/>
            <person name="Lucas S."/>
            <person name="Nolan M."/>
            <person name="Copeland A."/>
            <person name="Glavina Del Rio T."/>
            <person name="Tice H."/>
            <person name="Cheng J.F."/>
            <person name="Han C."/>
            <person name="Pitluck S."/>
            <person name="Liolios K."/>
            <person name="Ivanova N."/>
            <person name="Mavromatis K."/>
            <person name="Mikhailova N."/>
            <person name="Pati A."/>
            <person name="Goodwin L."/>
            <person name="Chen A."/>
            <person name="Palaniappan K."/>
            <person name="Land M."/>
            <person name="Hauser L."/>
            <person name="Chang Y.J."/>
            <person name="Jeffries C.D."/>
            <person name="Rohde M."/>
            <person name="Goker M."/>
            <person name="Woyke T."/>
            <person name="Bristow J."/>
            <person name="Eisen J.A."/>
            <person name="Markowitz V."/>
            <person name="Hugenholtz P."/>
            <person name="Kyrpides N.C."/>
            <person name="Klenk H.P."/>
            <person name="Lapidus A."/>
        </authorList>
    </citation>
    <scope>NUCLEOTIDE SEQUENCE [LARGE SCALE GENOMIC DNA]</scope>
    <source>
        <strain evidence="3">ATCC 700542 / DSM 9946 / VI-R2</strain>
        <plasmid evidence="3">Plasmid pMESIL01</plasmid>
    </source>
</reference>